<dbReference type="AlphaFoldDB" id="A0A815LE90"/>
<feature type="non-terminal residue" evidence="1">
    <location>
        <position position="1"/>
    </location>
</feature>
<proteinExistence type="predicted"/>
<organism evidence="1 3">
    <name type="scientific">Rotaria sordida</name>
    <dbReference type="NCBI Taxonomy" id="392033"/>
    <lineage>
        <taxon>Eukaryota</taxon>
        <taxon>Metazoa</taxon>
        <taxon>Spiralia</taxon>
        <taxon>Gnathifera</taxon>
        <taxon>Rotifera</taxon>
        <taxon>Eurotatoria</taxon>
        <taxon>Bdelloidea</taxon>
        <taxon>Philodinida</taxon>
        <taxon>Philodinidae</taxon>
        <taxon>Rotaria</taxon>
    </lineage>
</organism>
<reference evidence="1" key="1">
    <citation type="submission" date="2021-02" db="EMBL/GenBank/DDBJ databases">
        <authorList>
            <person name="Nowell W R."/>
        </authorList>
    </citation>
    <scope>NUCLEOTIDE SEQUENCE</scope>
</reference>
<dbReference type="Proteomes" id="UP000663854">
    <property type="component" value="Unassembled WGS sequence"/>
</dbReference>
<accession>A0A815LE90</accession>
<keyword evidence="4" id="KW-1185">Reference proteome</keyword>
<gene>
    <name evidence="2" type="ORF">JXQ802_LOCUS51245</name>
    <name evidence="1" type="ORF">PYM288_LOCUS35031</name>
</gene>
<evidence type="ECO:0000313" key="4">
    <source>
        <dbReference type="Proteomes" id="UP000663870"/>
    </source>
</evidence>
<evidence type="ECO:0000313" key="3">
    <source>
        <dbReference type="Proteomes" id="UP000663854"/>
    </source>
</evidence>
<sequence>LQKADFIGASVENIQLIRTNLSQSTITNEQISQDLFVYNTILPNGTYARNKTFIKNEDSKQSLNQ</sequence>
<name>A0A815LE90_9BILA</name>
<evidence type="ECO:0000313" key="1">
    <source>
        <dbReference type="EMBL" id="CAF1408118.1"/>
    </source>
</evidence>
<evidence type="ECO:0000313" key="2">
    <source>
        <dbReference type="EMBL" id="CAF1626553.1"/>
    </source>
</evidence>
<dbReference type="Proteomes" id="UP000663870">
    <property type="component" value="Unassembled WGS sequence"/>
</dbReference>
<dbReference type="EMBL" id="CAJNOH010005742">
    <property type="protein sequence ID" value="CAF1408118.1"/>
    <property type="molecule type" value="Genomic_DNA"/>
</dbReference>
<dbReference type="EMBL" id="CAJNOL010007255">
    <property type="protein sequence ID" value="CAF1626553.1"/>
    <property type="molecule type" value="Genomic_DNA"/>
</dbReference>
<comment type="caution">
    <text evidence="1">The sequence shown here is derived from an EMBL/GenBank/DDBJ whole genome shotgun (WGS) entry which is preliminary data.</text>
</comment>
<protein>
    <submittedName>
        <fullName evidence="1">Uncharacterized protein</fullName>
    </submittedName>
</protein>